<dbReference type="EMBL" id="JAWDGP010007375">
    <property type="protein sequence ID" value="KAK3722317.1"/>
    <property type="molecule type" value="Genomic_DNA"/>
</dbReference>
<evidence type="ECO:0000313" key="3">
    <source>
        <dbReference type="Proteomes" id="UP001283361"/>
    </source>
</evidence>
<feature type="compositionally biased region" description="Acidic residues" evidence="1">
    <location>
        <begin position="41"/>
        <end position="51"/>
    </location>
</feature>
<keyword evidence="3" id="KW-1185">Reference proteome</keyword>
<proteinExistence type="predicted"/>
<evidence type="ECO:0000256" key="1">
    <source>
        <dbReference type="SAM" id="MobiDB-lite"/>
    </source>
</evidence>
<feature type="compositionally biased region" description="Polar residues" evidence="1">
    <location>
        <begin position="368"/>
        <end position="378"/>
    </location>
</feature>
<organism evidence="2 3">
    <name type="scientific">Elysia crispata</name>
    <name type="common">lettuce slug</name>
    <dbReference type="NCBI Taxonomy" id="231223"/>
    <lineage>
        <taxon>Eukaryota</taxon>
        <taxon>Metazoa</taxon>
        <taxon>Spiralia</taxon>
        <taxon>Lophotrochozoa</taxon>
        <taxon>Mollusca</taxon>
        <taxon>Gastropoda</taxon>
        <taxon>Heterobranchia</taxon>
        <taxon>Euthyneura</taxon>
        <taxon>Panpulmonata</taxon>
        <taxon>Sacoglossa</taxon>
        <taxon>Placobranchoidea</taxon>
        <taxon>Plakobranchidae</taxon>
        <taxon>Elysia</taxon>
    </lineage>
</organism>
<reference evidence="2" key="1">
    <citation type="journal article" date="2023" name="G3 (Bethesda)">
        <title>A reference genome for the long-term kleptoplast-retaining sea slug Elysia crispata morphotype clarki.</title>
        <authorList>
            <person name="Eastman K.E."/>
            <person name="Pendleton A.L."/>
            <person name="Shaikh M.A."/>
            <person name="Suttiyut T."/>
            <person name="Ogas R."/>
            <person name="Tomko P."/>
            <person name="Gavelis G."/>
            <person name="Widhalm J.R."/>
            <person name="Wisecaver J.H."/>
        </authorList>
    </citation>
    <scope>NUCLEOTIDE SEQUENCE</scope>
    <source>
        <strain evidence="2">ECLA1</strain>
    </source>
</reference>
<feature type="compositionally biased region" description="Basic and acidic residues" evidence="1">
    <location>
        <begin position="126"/>
        <end position="141"/>
    </location>
</feature>
<name>A0AAE1CP71_9GAST</name>
<sequence length="551" mass="60462">MFWCHGPDPTTRRRFQNVAAMDVIRQITTPRPSLAPTDKNVDEDDGDEMDGGDCRSSVHVYSVCSAEGKTQRPATGWDDIPHSPGQPSGFSYASRASGVANSANQLKPNGKEEEDPQPGSIIVKALESDQQKKDQISENGDKYPMYKNENATLCSSPLFKQSKQNVDCLEGESSICGDGEKTSDSANHGTLPASTVSISNFPQKEDATMSDALLGSKPKGVKRVSSPNRREDSDISLTAKPETKSRLRSASPTENLNNKISHEDDHVISQHSNIKDHVLSECQTPNITNDPKKQVTQKIYGDSKEKLHSKSSFMARFPIIPNGKSFTQFSRPFSQQKLDHFNKNKPSSSSSFSIANITSSAACKDSPENSPHSVSPIGSPQPPSPAASKVDSSRTRSQEEAELALVNQLQLPSDVLYLRQQEVSIHGTPNLGWVVCCAIPLPQGSSLGPFQGQLVAPEDVKVGDLIVQQRDYVISYAHKIRDSVEAKIKLIKFYLPGPDSMSPSVQRASLEVKIAWFLYAPNKPQQPCVDRFFGKRLKEKKENRKNSKSLA</sequence>
<accession>A0AAE1CP71</accession>
<feature type="compositionally biased region" description="Polar residues" evidence="1">
    <location>
        <begin position="184"/>
        <end position="202"/>
    </location>
</feature>
<feature type="region of interest" description="Disordered" evidence="1">
    <location>
        <begin position="362"/>
        <end position="399"/>
    </location>
</feature>
<feature type="compositionally biased region" description="Polar residues" evidence="1">
    <location>
        <begin position="248"/>
        <end position="259"/>
    </location>
</feature>
<comment type="caution">
    <text evidence="2">The sequence shown here is derived from an EMBL/GenBank/DDBJ whole genome shotgun (WGS) entry which is preliminary data.</text>
</comment>
<feature type="region of interest" description="Disordered" evidence="1">
    <location>
        <begin position="169"/>
        <end position="262"/>
    </location>
</feature>
<dbReference type="Proteomes" id="UP001283361">
    <property type="component" value="Unassembled WGS sequence"/>
</dbReference>
<evidence type="ECO:0000313" key="2">
    <source>
        <dbReference type="EMBL" id="KAK3722317.1"/>
    </source>
</evidence>
<gene>
    <name evidence="2" type="ORF">RRG08_041923</name>
</gene>
<dbReference type="AlphaFoldDB" id="A0AAE1CP71"/>
<protein>
    <submittedName>
        <fullName evidence="2">Uncharacterized protein</fullName>
    </submittedName>
</protein>
<feature type="region of interest" description="Disordered" evidence="1">
    <location>
        <begin position="27"/>
        <end position="147"/>
    </location>
</feature>